<dbReference type="SUPFAM" id="SSF51735">
    <property type="entry name" value="NAD(P)-binding Rossmann-fold domains"/>
    <property type="match status" value="1"/>
</dbReference>
<protein>
    <recommendedName>
        <fullName evidence="2">dTDP-4-dehydrorhamnose reductase</fullName>
        <ecNumber evidence="2">1.1.1.133</ecNumber>
    </recommendedName>
</protein>
<keyword evidence="2" id="KW-0521">NADP</keyword>
<dbReference type="InterPro" id="IPR036291">
    <property type="entry name" value="NAD(P)-bd_dom_sf"/>
</dbReference>
<dbReference type="EC" id="1.1.1.133" evidence="2"/>
<dbReference type="Pfam" id="PF04321">
    <property type="entry name" value="RmlD_sub_bind"/>
    <property type="match status" value="1"/>
</dbReference>
<gene>
    <name evidence="4" type="ORF">A3A64_04085</name>
</gene>
<dbReference type="InterPro" id="IPR005913">
    <property type="entry name" value="dTDP_dehydrorham_reduct"/>
</dbReference>
<accession>A0A1F6AV09</accession>
<dbReference type="GO" id="GO:0008831">
    <property type="term" value="F:dTDP-4-dehydrorhamnose reductase activity"/>
    <property type="evidence" value="ECO:0007669"/>
    <property type="project" value="UniProtKB-EC"/>
</dbReference>
<evidence type="ECO:0000313" key="4">
    <source>
        <dbReference type="EMBL" id="OGG28468.1"/>
    </source>
</evidence>
<organism evidence="4 5">
    <name type="scientific">Candidatus Gottesmanbacteria bacterium RIFCSPLOWO2_01_FULL_48_11</name>
    <dbReference type="NCBI Taxonomy" id="1798395"/>
    <lineage>
        <taxon>Bacteria</taxon>
        <taxon>Candidatus Gottesmaniibacteriota</taxon>
    </lineage>
</organism>
<comment type="caution">
    <text evidence="4">The sequence shown here is derived from an EMBL/GenBank/DDBJ whole genome shotgun (WGS) entry which is preliminary data.</text>
</comment>
<feature type="domain" description="RmlD-like substrate binding" evidence="3">
    <location>
        <begin position="5"/>
        <end position="161"/>
    </location>
</feature>
<evidence type="ECO:0000259" key="3">
    <source>
        <dbReference type="Pfam" id="PF04321"/>
    </source>
</evidence>
<comment type="similarity">
    <text evidence="1 2">Belongs to the dTDP-4-dehydrorhamnose reductase family.</text>
</comment>
<comment type="pathway">
    <text evidence="2">Carbohydrate biosynthesis; dTDP-L-rhamnose biosynthesis.</text>
</comment>
<dbReference type="PANTHER" id="PTHR10491:SF4">
    <property type="entry name" value="METHIONINE ADENOSYLTRANSFERASE 2 SUBUNIT BETA"/>
    <property type="match status" value="1"/>
</dbReference>
<dbReference type="EMBL" id="MFJY01000003">
    <property type="protein sequence ID" value="OGG28468.1"/>
    <property type="molecule type" value="Genomic_DNA"/>
</dbReference>
<dbReference type="AlphaFoldDB" id="A0A1F6AV09"/>
<dbReference type="GO" id="GO:0019305">
    <property type="term" value="P:dTDP-rhamnose biosynthetic process"/>
    <property type="evidence" value="ECO:0007669"/>
    <property type="project" value="TreeGrafter"/>
</dbReference>
<comment type="function">
    <text evidence="2">Catalyzes the reduction of dTDP-6-deoxy-L-lyxo-4-hexulose to yield dTDP-L-rhamnose.</text>
</comment>
<dbReference type="CDD" id="cd05254">
    <property type="entry name" value="dTDP_HR_like_SDR_e"/>
    <property type="match status" value="1"/>
</dbReference>
<dbReference type="Gene3D" id="3.40.50.720">
    <property type="entry name" value="NAD(P)-binding Rossmann-like Domain"/>
    <property type="match status" value="1"/>
</dbReference>
<evidence type="ECO:0000313" key="5">
    <source>
        <dbReference type="Proteomes" id="UP000178305"/>
    </source>
</evidence>
<reference evidence="4 5" key="1">
    <citation type="journal article" date="2016" name="Nat. Commun.">
        <title>Thousands of microbial genomes shed light on interconnected biogeochemical processes in an aquifer system.</title>
        <authorList>
            <person name="Anantharaman K."/>
            <person name="Brown C.T."/>
            <person name="Hug L.A."/>
            <person name="Sharon I."/>
            <person name="Castelle C.J."/>
            <person name="Probst A.J."/>
            <person name="Thomas B.C."/>
            <person name="Singh A."/>
            <person name="Wilkins M.J."/>
            <person name="Karaoz U."/>
            <person name="Brodie E.L."/>
            <person name="Williams K.H."/>
            <person name="Hubbard S.S."/>
            <person name="Banfield J.F."/>
        </authorList>
    </citation>
    <scope>NUCLEOTIDE SEQUENCE [LARGE SCALE GENOMIC DNA]</scope>
</reference>
<dbReference type="PANTHER" id="PTHR10491">
    <property type="entry name" value="DTDP-4-DEHYDRORHAMNOSE REDUCTASE"/>
    <property type="match status" value="1"/>
</dbReference>
<evidence type="ECO:0000256" key="1">
    <source>
        <dbReference type="ARBA" id="ARBA00010944"/>
    </source>
</evidence>
<sequence>MAKPKVVILGCTGMLGSMVLDSFVKSDEFAVTATYRNSKEATLLKHKYPTVNFCKYDAEKASLKGILDVIKGAKWVVNAIGITKPYIHDDNAGEIKRAIRVNACFPHLLAQAAKVTNTKVIQIATDCVYSGQKGRYVETDAHDAWDVYGKTKSLGEVFTDNIHHLRCSIIGPEPKGHHSLLDWFLGQPKGARVNGFMNHKWNGVTTVHFARICAGIIKKDLTLPHVQHIVPAGSMSKATLLKRIAKAYNRRDLTIRMVNAATSIDRTLSTNNETLNRKLWQLAGYDRPPTIAEMIKELAG</sequence>
<dbReference type="GO" id="GO:0005829">
    <property type="term" value="C:cytosol"/>
    <property type="evidence" value="ECO:0007669"/>
    <property type="project" value="TreeGrafter"/>
</dbReference>
<evidence type="ECO:0000256" key="2">
    <source>
        <dbReference type="RuleBase" id="RU364082"/>
    </source>
</evidence>
<name>A0A1F6AV09_9BACT</name>
<dbReference type="Proteomes" id="UP000178305">
    <property type="component" value="Unassembled WGS sequence"/>
</dbReference>
<dbReference type="InterPro" id="IPR029903">
    <property type="entry name" value="RmlD-like-bd"/>
</dbReference>
<proteinExistence type="inferred from homology"/>
<keyword evidence="2" id="KW-0560">Oxidoreductase</keyword>